<keyword evidence="1" id="KW-1133">Transmembrane helix</keyword>
<organism evidence="2 3">
    <name type="scientific">Sorghum bicolor</name>
    <name type="common">Sorghum</name>
    <name type="synonym">Sorghum vulgare</name>
    <dbReference type="NCBI Taxonomy" id="4558"/>
    <lineage>
        <taxon>Eukaryota</taxon>
        <taxon>Viridiplantae</taxon>
        <taxon>Streptophyta</taxon>
        <taxon>Embryophyta</taxon>
        <taxon>Tracheophyta</taxon>
        <taxon>Spermatophyta</taxon>
        <taxon>Magnoliopsida</taxon>
        <taxon>Liliopsida</taxon>
        <taxon>Poales</taxon>
        <taxon>Poaceae</taxon>
        <taxon>PACMAD clade</taxon>
        <taxon>Panicoideae</taxon>
        <taxon>Andropogonodae</taxon>
        <taxon>Andropogoneae</taxon>
        <taxon>Sorghinae</taxon>
        <taxon>Sorghum</taxon>
    </lineage>
</organism>
<comment type="caution">
    <text evidence="2">The sequence shown here is derived from an EMBL/GenBank/DDBJ whole genome shotgun (WGS) entry which is preliminary data.</text>
</comment>
<sequence>MLRACVPREEGRDTKMAMSSCPLSHSVCAFDATGVLELLAFSLFVLCFTLFLYSIFFLACP</sequence>
<gene>
    <name evidence="2" type="ORF">BDA96_04G015700</name>
</gene>
<dbReference type="EMBL" id="CM027683">
    <property type="protein sequence ID" value="KAG0531347.1"/>
    <property type="molecule type" value="Genomic_DNA"/>
</dbReference>
<evidence type="ECO:0000313" key="2">
    <source>
        <dbReference type="EMBL" id="KAG0531347.1"/>
    </source>
</evidence>
<keyword evidence="1" id="KW-0472">Membrane</keyword>
<proteinExistence type="predicted"/>
<keyword evidence="1" id="KW-0812">Transmembrane</keyword>
<reference evidence="2" key="1">
    <citation type="journal article" date="2019" name="BMC Genomics">
        <title>A new reference genome for Sorghum bicolor reveals high levels of sequence similarity between sweet and grain genotypes: implications for the genetics of sugar metabolism.</title>
        <authorList>
            <person name="Cooper E.A."/>
            <person name="Brenton Z.W."/>
            <person name="Flinn B.S."/>
            <person name="Jenkins J."/>
            <person name="Shu S."/>
            <person name="Flowers D."/>
            <person name="Luo F."/>
            <person name="Wang Y."/>
            <person name="Xia P."/>
            <person name="Barry K."/>
            <person name="Daum C."/>
            <person name="Lipzen A."/>
            <person name="Yoshinaga Y."/>
            <person name="Schmutz J."/>
            <person name="Saski C."/>
            <person name="Vermerris W."/>
            <person name="Kresovich S."/>
        </authorList>
    </citation>
    <scope>NUCLEOTIDE SEQUENCE</scope>
</reference>
<reference evidence="2" key="2">
    <citation type="submission" date="2020-10" db="EMBL/GenBank/DDBJ databases">
        <authorList>
            <person name="Cooper E.A."/>
            <person name="Brenton Z.W."/>
            <person name="Flinn B.S."/>
            <person name="Jenkins J."/>
            <person name="Shu S."/>
            <person name="Flowers D."/>
            <person name="Luo F."/>
            <person name="Wang Y."/>
            <person name="Xia P."/>
            <person name="Barry K."/>
            <person name="Daum C."/>
            <person name="Lipzen A."/>
            <person name="Yoshinaga Y."/>
            <person name="Schmutz J."/>
            <person name="Saski C."/>
            <person name="Vermerris W."/>
            <person name="Kresovich S."/>
        </authorList>
    </citation>
    <scope>NUCLEOTIDE SEQUENCE</scope>
</reference>
<protein>
    <submittedName>
        <fullName evidence="2">Uncharacterized protein</fullName>
    </submittedName>
</protein>
<dbReference type="Proteomes" id="UP000807115">
    <property type="component" value="Chromosome 4"/>
</dbReference>
<accession>A0A921R0E7</accession>
<feature type="transmembrane region" description="Helical" evidence="1">
    <location>
        <begin position="39"/>
        <end position="60"/>
    </location>
</feature>
<evidence type="ECO:0000313" key="3">
    <source>
        <dbReference type="Proteomes" id="UP000807115"/>
    </source>
</evidence>
<dbReference type="AlphaFoldDB" id="A0A921R0E7"/>
<name>A0A921R0E7_SORBI</name>
<evidence type="ECO:0000256" key="1">
    <source>
        <dbReference type="SAM" id="Phobius"/>
    </source>
</evidence>